<feature type="transmembrane region" description="Helical" evidence="1">
    <location>
        <begin position="393"/>
        <end position="415"/>
    </location>
</feature>
<evidence type="ECO:0000256" key="1">
    <source>
        <dbReference type="SAM" id="Phobius"/>
    </source>
</evidence>
<evidence type="ECO:0000313" key="4">
    <source>
        <dbReference type="Proteomes" id="UP000032250"/>
    </source>
</evidence>
<gene>
    <name evidence="3" type="ORF">N495_07085</name>
</gene>
<feature type="domain" description="DUF4396" evidence="2">
    <location>
        <begin position="466"/>
        <end position="619"/>
    </location>
</feature>
<dbReference type="Proteomes" id="UP000032250">
    <property type="component" value="Unassembled WGS sequence"/>
</dbReference>
<feature type="transmembrane region" description="Helical" evidence="1">
    <location>
        <begin position="589"/>
        <end position="613"/>
    </location>
</feature>
<organism evidence="3 4">
    <name type="scientific">Clostridium botulinum B2 450</name>
    <dbReference type="NCBI Taxonomy" id="1379739"/>
    <lineage>
        <taxon>Bacteria</taxon>
        <taxon>Bacillati</taxon>
        <taxon>Bacillota</taxon>
        <taxon>Clostridia</taxon>
        <taxon>Eubacteriales</taxon>
        <taxon>Clostridiaceae</taxon>
        <taxon>Clostridium</taxon>
    </lineage>
</organism>
<evidence type="ECO:0000259" key="2">
    <source>
        <dbReference type="Pfam" id="PF14342"/>
    </source>
</evidence>
<feature type="transmembrane region" description="Helical" evidence="1">
    <location>
        <begin position="6"/>
        <end position="24"/>
    </location>
</feature>
<name>A0A0D1BWZ3_CLOBO</name>
<dbReference type="AlphaFoldDB" id="A0A0D1BWZ3"/>
<evidence type="ECO:0000313" key="3">
    <source>
        <dbReference type="EMBL" id="KIS23361.1"/>
    </source>
</evidence>
<dbReference type="PATRIC" id="fig|1379739.3.peg.1754"/>
<comment type="caution">
    <text evidence="3">The sequence shown here is derived from an EMBL/GenBank/DDBJ whole genome shotgun (WGS) entry which is preliminary data.</text>
</comment>
<keyword evidence="1" id="KW-0472">Membrane</keyword>
<reference evidence="3 4" key="1">
    <citation type="submission" date="2014-06" db="EMBL/GenBank/DDBJ databases">
        <title>Genome characterization of distinct group I Clostridium botulinum lineages.</title>
        <authorList>
            <person name="Giordani F."/>
            <person name="Anselmo A."/>
            <person name="Fillo S."/>
            <person name="Palozzi A.M."/>
            <person name="Fortunato A."/>
            <person name="Gentile B."/>
            <person name="Ciammaruconi A."/>
            <person name="Anniballi F."/>
            <person name="De Medici D."/>
            <person name="Lista F."/>
        </authorList>
    </citation>
    <scope>NUCLEOTIDE SEQUENCE [LARGE SCALE GENOMIC DNA]</scope>
    <source>
        <strain evidence="3 4">B2 450</strain>
    </source>
</reference>
<keyword evidence="1" id="KW-0812">Transmembrane</keyword>
<dbReference type="InterPro" id="IPR025509">
    <property type="entry name" value="DUF4396"/>
</dbReference>
<feature type="transmembrane region" description="Helical" evidence="1">
    <location>
        <begin position="469"/>
        <end position="494"/>
    </location>
</feature>
<dbReference type="HOGENOM" id="CLU_438505_0_0_9"/>
<protein>
    <submittedName>
        <fullName evidence="3">Membrane protein</fullName>
    </submittedName>
</protein>
<dbReference type="EMBL" id="JXSU01000007">
    <property type="protein sequence ID" value="KIS23361.1"/>
    <property type="molecule type" value="Genomic_DNA"/>
</dbReference>
<sequence length="623" mass="70785">MKKLSTSIAIFLCVILILGQIRIFKNVVFPSEIKHENNRTHLNTGNTIRISGKSSKEIGTKVTDILFPALDYESKPDGLIIYKGDNWKDILALMPLVKKYNSTIIPFNEKDESSLVSYINKLKPKGISKLNGAQVIICGDNINTLKNNLKGKGIRVTNINYKDTNSILQEVYNNIFLNSNKSYGFIVSDENPLMTIPVATWMVQNGGVPLYLNSEKKLYTASKKILPHISKIYVVGKKDNADDEFIKSLKVPVEKVYGYNAENFAVNFAKFYDREEGFGWHSNKSRDDSNHNFILCSKEEPLMALIGSQLAFKGKVGAILWTDKNYLSPLTENYLWRMKPNYWVTPAEGPYNSLWVIGNENILPFSIQSRADYTEEIKPYKTMGDQGVSGLDGISIIFSLISILGAIWVSLHLYFRMKNLSTLTKLMWILTVLLLGPIGIWFYIISYINSPWIKMNGKIIYLRSLWKQTSVATLSGLAFGGASLIVVNYILTYIGSPLIPFYARFGFYLLGNPMIIKMLISYLISFLLDLFVFRPTMLIEMKDIKYKDAVKESVLLVFISVTSISIGMRLSIWWFNMSYSPTMLQEDNILWFGFMAISVFIGFLTAYIPNWILVRSGKKMGTL</sequence>
<accession>A0A0D1BWZ3</accession>
<feature type="transmembrane region" description="Helical" evidence="1">
    <location>
        <begin position="427"/>
        <end position="448"/>
    </location>
</feature>
<dbReference type="Pfam" id="PF14342">
    <property type="entry name" value="DUF4396"/>
    <property type="match status" value="1"/>
</dbReference>
<feature type="transmembrane region" description="Helical" evidence="1">
    <location>
        <begin position="514"/>
        <end position="533"/>
    </location>
</feature>
<feature type="transmembrane region" description="Helical" evidence="1">
    <location>
        <begin position="554"/>
        <end position="577"/>
    </location>
</feature>
<proteinExistence type="predicted"/>
<dbReference type="OrthoDB" id="510720at2"/>
<dbReference type="RefSeq" id="WP_043031794.1">
    <property type="nucleotide sequence ID" value="NZ_JXSU01000007.1"/>
</dbReference>
<keyword evidence="1" id="KW-1133">Transmembrane helix</keyword>